<dbReference type="Pfam" id="PF03070">
    <property type="entry name" value="TENA_THI-4"/>
    <property type="match status" value="1"/>
</dbReference>
<sequence length="227" mass="26788">MRRATVSSGERLSERLRRDADAIWQRIFSHPFVVELYTGRLPLEKFKFYVMQDYNYLIGMMRSLSLLASKADYDVAKIALEIAHADATIEMENYVKLLERLGLRLEDVVAIEPAPTNEAYMNFLIATCALGSPLECLVSILPCFWSYAEIAERHKSELERNPNALYVEWASVYLSKEYIELVERLRDTVDRLWTGEGYERLKRIFLRSSKYEYMFWDMSYNMERWPT</sequence>
<gene>
    <name evidence="2" type="primary">tenA</name>
    <name evidence="2" type="ORF">ENM78_01675</name>
</gene>
<dbReference type="InterPro" id="IPR016084">
    <property type="entry name" value="Haem_Oase-like_multi-hlx"/>
</dbReference>
<reference evidence="2" key="1">
    <citation type="journal article" date="2020" name="mSystems">
        <title>Genome- and Community-Level Interaction Insights into Carbon Utilization and Element Cycling Functions of Hydrothermarchaeota in Hydrothermal Sediment.</title>
        <authorList>
            <person name="Zhou Z."/>
            <person name="Liu Y."/>
            <person name="Xu W."/>
            <person name="Pan J."/>
            <person name="Luo Z.H."/>
            <person name="Li M."/>
        </authorList>
    </citation>
    <scope>NUCLEOTIDE SEQUENCE [LARGE SCALE GENOMIC DNA]</scope>
    <source>
        <strain evidence="2">SpSt-1116</strain>
    </source>
</reference>
<dbReference type="GO" id="GO:0050334">
    <property type="term" value="F:thiaminase activity"/>
    <property type="evidence" value="ECO:0007669"/>
    <property type="project" value="InterPro"/>
</dbReference>
<dbReference type="SUPFAM" id="SSF48613">
    <property type="entry name" value="Heme oxygenase-like"/>
    <property type="match status" value="1"/>
</dbReference>
<dbReference type="PANTHER" id="PTHR43198">
    <property type="entry name" value="BIFUNCTIONAL TH2 PROTEIN"/>
    <property type="match status" value="1"/>
</dbReference>
<evidence type="ECO:0000259" key="1">
    <source>
        <dbReference type="Pfam" id="PF03070"/>
    </source>
</evidence>
<dbReference type="InterPro" id="IPR004305">
    <property type="entry name" value="Thiaminase-2/PQQC"/>
</dbReference>
<feature type="domain" description="Thiaminase-2/PQQC" evidence="1">
    <location>
        <begin position="19"/>
        <end position="221"/>
    </location>
</feature>
<dbReference type="EMBL" id="DRZC01000025">
    <property type="protein sequence ID" value="HHQ80161.1"/>
    <property type="molecule type" value="Genomic_DNA"/>
</dbReference>
<dbReference type="AlphaFoldDB" id="A0A7J3ZJ55"/>
<dbReference type="NCBIfam" id="TIGR04306">
    <property type="entry name" value="salvage_TenA"/>
    <property type="match status" value="1"/>
</dbReference>
<dbReference type="Gene3D" id="1.20.910.10">
    <property type="entry name" value="Heme oxygenase-like"/>
    <property type="match status" value="1"/>
</dbReference>
<protein>
    <submittedName>
        <fullName evidence="2">Thiaminase II</fullName>
    </submittedName>
</protein>
<dbReference type="CDD" id="cd19363">
    <property type="entry name" value="TenA_C_PH1161-like"/>
    <property type="match status" value="1"/>
</dbReference>
<name>A0A7J3ZJ55_9CREN</name>
<dbReference type="PANTHER" id="PTHR43198:SF2">
    <property type="entry name" value="SI:CH1073-67J19.1-RELATED"/>
    <property type="match status" value="1"/>
</dbReference>
<dbReference type="InterPro" id="IPR050967">
    <property type="entry name" value="Thiamine_Salvage_TenA"/>
</dbReference>
<dbReference type="GO" id="GO:0006772">
    <property type="term" value="P:thiamine metabolic process"/>
    <property type="evidence" value="ECO:0007669"/>
    <property type="project" value="InterPro"/>
</dbReference>
<evidence type="ECO:0000313" key="2">
    <source>
        <dbReference type="EMBL" id="HHQ80161.1"/>
    </source>
</evidence>
<dbReference type="InterPro" id="IPR027574">
    <property type="entry name" value="Thiaminase_II"/>
</dbReference>
<organism evidence="2">
    <name type="scientific">Fervidicoccus fontis</name>
    <dbReference type="NCBI Taxonomy" id="683846"/>
    <lineage>
        <taxon>Archaea</taxon>
        <taxon>Thermoproteota</taxon>
        <taxon>Thermoprotei</taxon>
        <taxon>Fervidicoccales</taxon>
        <taxon>Fervidicoccaceae</taxon>
        <taxon>Fervidicoccus</taxon>
    </lineage>
</organism>
<dbReference type="GO" id="GO:0005829">
    <property type="term" value="C:cytosol"/>
    <property type="evidence" value="ECO:0007669"/>
    <property type="project" value="TreeGrafter"/>
</dbReference>
<proteinExistence type="predicted"/>
<comment type="caution">
    <text evidence="2">The sequence shown here is derived from an EMBL/GenBank/DDBJ whole genome shotgun (WGS) entry which is preliminary data.</text>
</comment>
<accession>A0A7J3ZJ55</accession>